<reference evidence="2" key="1">
    <citation type="journal article" date="2014" name="Front. Microbiol.">
        <title>High frequency of phylogenetically diverse reductive dehalogenase-homologous genes in deep subseafloor sedimentary metagenomes.</title>
        <authorList>
            <person name="Kawai M."/>
            <person name="Futagami T."/>
            <person name="Toyoda A."/>
            <person name="Takaki Y."/>
            <person name="Nishi S."/>
            <person name="Hori S."/>
            <person name="Arai W."/>
            <person name="Tsubouchi T."/>
            <person name="Morono Y."/>
            <person name="Uchiyama I."/>
            <person name="Ito T."/>
            <person name="Fujiyama A."/>
            <person name="Inagaki F."/>
            <person name="Takami H."/>
        </authorList>
    </citation>
    <scope>NUCLEOTIDE SEQUENCE</scope>
    <source>
        <strain evidence="2">Expedition CK06-06</strain>
    </source>
</reference>
<sequence length="111" mass="11481">MSETTEKRIPAAVWAVTGLVAVALAAITIAFAVRAVGQAGLGVDVYLTNPSGLVQLHAAPSSFSTSIAILGDGTTAIVREIRSIGDETWYLVEAEAAAGWVNESRISTDPP</sequence>
<evidence type="ECO:0000256" key="1">
    <source>
        <dbReference type="SAM" id="Phobius"/>
    </source>
</evidence>
<feature type="transmembrane region" description="Helical" evidence="1">
    <location>
        <begin position="12"/>
        <end position="33"/>
    </location>
</feature>
<keyword evidence="1" id="KW-1133">Transmembrane helix</keyword>
<organism evidence="2">
    <name type="scientific">marine sediment metagenome</name>
    <dbReference type="NCBI Taxonomy" id="412755"/>
    <lineage>
        <taxon>unclassified sequences</taxon>
        <taxon>metagenomes</taxon>
        <taxon>ecological metagenomes</taxon>
    </lineage>
</organism>
<keyword evidence="1" id="KW-0812">Transmembrane</keyword>
<comment type="caution">
    <text evidence="2">The sequence shown here is derived from an EMBL/GenBank/DDBJ whole genome shotgun (WGS) entry which is preliminary data.</text>
</comment>
<proteinExistence type="predicted"/>
<protein>
    <recommendedName>
        <fullName evidence="3">SH3b domain-containing protein</fullName>
    </recommendedName>
</protein>
<dbReference type="AlphaFoldDB" id="X1BJX5"/>
<name>X1BJX5_9ZZZZ</name>
<evidence type="ECO:0000313" key="2">
    <source>
        <dbReference type="EMBL" id="GAG96209.1"/>
    </source>
</evidence>
<dbReference type="EMBL" id="BART01026382">
    <property type="protein sequence ID" value="GAG96209.1"/>
    <property type="molecule type" value="Genomic_DNA"/>
</dbReference>
<keyword evidence="1" id="KW-0472">Membrane</keyword>
<evidence type="ECO:0008006" key="3">
    <source>
        <dbReference type="Google" id="ProtNLM"/>
    </source>
</evidence>
<accession>X1BJX5</accession>
<gene>
    <name evidence="2" type="ORF">S01H4_47074</name>
</gene>